<dbReference type="Proteomes" id="UP001163846">
    <property type="component" value="Unassembled WGS sequence"/>
</dbReference>
<gene>
    <name evidence="4" type="ORF">F5878DRAFT_610865</name>
</gene>
<dbReference type="EMBL" id="MU806047">
    <property type="protein sequence ID" value="KAJ3841232.1"/>
    <property type="molecule type" value="Genomic_DNA"/>
</dbReference>
<keyword evidence="3" id="KW-0732">Signal</keyword>
<evidence type="ECO:0000256" key="1">
    <source>
        <dbReference type="SAM" id="MobiDB-lite"/>
    </source>
</evidence>
<keyword evidence="5" id="KW-1185">Reference proteome</keyword>
<evidence type="ECO:0000256" key="2">
    <source>
        <dbReference type="SAM" id="Phobius"/>
    </source>
</evidence>
<comment type="caution">
    <text evidence="4">The sequence shown here is derived from an EMBL/GenBank/DDBJ whole genome shotgun (WGS) entry which is preliminary data.</text>
</comment>
<keyword evidence="2" id="KW-0472">Membrane</keyword>
<dbReference type="AlphaFoldDB" id="A0AA38UJX7"/>
<evidence type="ECO:0000256" key="3">
    <source>
        <dbReference type="SAM" id="SignalP"/>
    </source>
</evidence>
<reference evidence="4" key="1">
    <citation type="submission" date="2022-08" db="EMBL/GenBank/DDBJ databases">
        <authorList>
            <consortium name="DOE Joint Genome Institute"/>
            <person name="Min B."/>
            <person name="Riley R."/>
            <person name="Sierra-Patev S."/>
            <person name="Naranjo-Ortiz M."/>
            <person name="Looney B."/>
            <person name="Konkel Z."/>
            <person name="Slot J.C."/>
            <person name="Sakamoto Y."/>
            <person name="Steenwyk J.L."/>
            <person name="Rokas A."/>
            <person name="Carro J."/>
            <person name="Camarero S."/>
            <person name="Ferreira P."/>
            <person name="Molpeceres G."/>
            <person name="Ruiz-Duenas F.J."/>
            <person name="Serrano A."/>
            <person name="Henrissat B."/>
            <person name="Drula E."/>
            <person name="Hughes K.W."/>
            <person name="Mata J.L."/>
            <person name="Ishikawa N.K."/>
            <person name="Vargas-Isla R."/>
            <person name="Ushijima S."/>
            <person name="Smith C.A."/>
            <person name="Ahrendt S."/>
            <person name="Andreopoulos W."/>
            <person name="He G."/>
            <person name="Labutti K."/>
            <person name="Lipzen A."/>
            <person name="Ng V."/>
            <person name="Sandor L."/>
            <person name="Barry K."/>
            <person name="Martinez A.T."/>
            <person name="Xiao Y."/>
            <person name="Gibbons J.G."/>
            <person name="Terashima K."/>
            <person name="Hibbett D.S."/>
            <person name="Grigoriev I.V."/>
        </authorList>
    </citation>
    <scope>NUCLEOTIDE SEQUENCE</scope>
    <source>
        <strain evidence="4">TFB9207</strain>
    </source>
</reference>
<accession>A0AA38UJX7</accession>
<dbReference type="CDD" id="cd12087">
    <property type="entry name" value="TM_EGFR-like"/>
    <property type="match status" value="1"/>
</dbReference>
<organism evidence="4 5">
    <name type="scientific">Lentinula raphanica</name>
    <dbReference type="NCBI Taxonomy" id="153919"/>
    <lineage>
        <taxon>Eukaryota</taxon>
        <taxon>Fungi</taxon>
        <taxon>Dikarya</taxon>
        <taxon>Basidiomycota</taxon>
        <taxon>Agaricomycotina</taxon>
        <taxon>Agaricomycetes</taxon>
        <taxon>Agaricomycetidae</taxon>
        <taxon>Agaricales</taxon>
        <taxon>Marasmiineae</taxon>
        <taxon>Omphalotaceae</taxon>
        <taxon>Lentinula</taxon>
    </lineage>
</organism>
<feature type="chain" id="PRO_5041214506" evidence="3">
    <location>
        <begin position="20"/>
        <end position="268"/>
    </location>
</feature>
<keyword evidence="2" id="KW-1133">Transmembrane helix</keyword>
<feature type="signal peptide" evidence="3">
    <location>
        <begin position="1"/>
        <end position="19"/>
    </location>
</feature>
<name>A0AA38UJX7_9AGAR</name>
<feature type="transmembrane region" description="Helical" evidence="2">
    <location>
        <begin position="159"/>
        <end position="183"/>
    </location>
</feature>
<keyword evidence="2" id="KW-0812">Transmembrane</keyword>
<evidence type="ECO:0000313" key="5">
    <source>
        <dbReference type="Proteomes" id="UP001163846"/>
    </source>
</evidence>
<feature type="region of interest" description="Disordered" evidence="1">
    <location>
        <begin position="132"/>
        <end position="158"/>
    </location>
</feature>
<proteinExistence type="predicted"/>
<evidence type="ECO:0000313" key="4">
    <source>
        <dbReference type="EMBL" id="KAJ3841232.1"/>
    </source>
</evidence>
<protein>
    <submittedName>
        <fullName evidence="4">Uncharacterized protein</fullName>
    </submittedName>
</protein>
<sequence>MTLGFVTFLALCCIKWTNGLQITMEDTIILGQATTINYVSGSNDPSQWLLRNVYANGTTQIGGVQSGTGSVSFSFQLAGPHFLQAVAYNDTTSTATSQPFYTGNLFTPVNTSSTTSSSTTDSSTAVASAVPSASCPTASPVPSTSSAETSSSSSDSSNAGAIAGEVIGALGFLAALIFFGLWFRLYRQQYKKPNYGQTFIQTTGPSDGNGLGVVLTPVVVTPHNGQAAPTQRIASWVRRLYRPSKYLDEEDMKEVSLGRDTDTTRSMR</sequence>